<evidence type="ECO:0000259" key="5">
    <source>
        <dbReference type="PROSITE" id="PS50222"/>
    </source>
</evidence>
<protein>
    <recommendedName>
        <fullName evidence="5">EF-hand domain-containing protein</fullName>
    </recommendedName>
</protein>
<feature type="compositionally biased region" description="Polar residues" evidence="4">
    <location>
        <begin position="1"/>
        <end position="13"/>
    </location>
</feature>
<evidence type="ECO:0000256" key="1">
    <source>
        <dbReference type="ARBA" id="ARBA00005564"/>
    </source>
</evidence>
<dbReference type="InterPro" id="IPR002048">
    <property type="entry name" value="EF_hand_dom"/>
</dbReference>
<dbReference type="SUPFAM" id="SSF51004">
    <property type="entry name" value="C-terminal (heme d1) domain of cytochrome cd1-nitrite reductase"/>
    <property type="match status" value="1"/>
</dbReference>
<proteinExistence type="inferred from homology"/>
<gene>
    <name evidence="6" type="ORF">THAOC_16205</name>
</gene>
<dbReference type="Proteomes" id="UP000266841">
    <property type="component" value="Unassembled WGS sequence"/>
</dbReference>
<feature type="domain" description="EF-hand" evidence="5">
    <location>
        <begin position="1084"/>
        <end position="1119"/>
    </location>
</feature>
<feature type="domain" description="EF-hand" evidence="5">
    <location>
        <begin position="1277"/>
        <end position="1312"/>
    </location>
</feature>
<evidence type="ECO:0000313" key="6">
    <source>
        <dbReference type="EMBL" id="EJK63156.1"/>
    </source>
</evidence>
<dbReference type="GO" id="GO:0005509">
    <property type="term" value="F:calcium ion binding"/>
    <property type="evidence" value="ECO:0007669"/>
    <property type="project" value="InterPro"/>
</dbReference>
<dbReference type="Gene3D" id="1.10.238.10">
    <property type="entry name" value="EF-hand"/>
    <property type="match status" value="2"/>
</dbReference>
<organism evidence="6 7">
    <name type="scientific">Thalassiosira oceanica</name>
    <name type="common">Marine diatom</name>
    <dbReference type="NCBI Taxonomy" id="159749"/>
    <lineage>
        <taxon>Eukaryota</taxon>
        <taxon>Sar</taxon>
        <taxon>Stramenopiles</taxon>
        <taxon>Ochrophyta</taxon>
        <taxon>Bacillariophyta</taxon>
        <taxon>Coscinodiscophyceae</taxon>
        <taxon>Thalassiosirophycidae</taxon>
        <taxon>Thalassiosirales</taxon>
        <taxon>Thalassiosiraceae</taxon>
        <taxon>Thalassiosira</taxon>
    </lineage>
</organism>
<dbReference type="eggNOG" id="KOG0027">
    <property type="taxonomic scope" value="Eukaryota"/>
</dbReference>
<dbReference type="EMBL" id="AGNL01018402">
    <property type="protein sequence ID" value="EJK63156.1"/>
    <property type="molecule type" value="Genomic_DNA"/>
</dbReference>
<dbReference type="InterPro" id="IPR015943">
    <property type="entry name" value="WD40/YVTN_repeat-like_dom_sf"/>
</dbReference>
<dbReference type="OrthoDB" id="9972196at2759"/>
<dbReference type="PANTHER" id="PTHR30344:SF1">
    <property type="entry name" value="6-PHOSPHOGLUCONOLACTONASE"/>
    <property type="match status" value="1"/>
</dbReference>
<evidence type="ECO:0000256" key="3">
    <source>
        <dbReference type="ARBA" id="ARBA00022837"/>
    </source>
</evidence>
<accession>K0SQ80</accession>
<feature type="domain" description="EF-hand" evidence="5">
    <location>
        <begin position="1120"/>
        <end position="1155"/>
    </location>
</feature>
<dbReference type="GO" id="GO:0017057">
    <property type="term" value="F:6-phosphogluconolactonase activity"/>
    <property type="evidence" value="ECO:0007669"/>
    <property type="project" value="TreeGrafter"/>
</dbReference>
<feature type="compositionally biased region" description="Polar residues" evidence="4">
    <location>
        <begin position="592"/>
        <end position="601"/>
    </location>
</feature>
<keyword evidence="7" id="KW-1185">Reference proteome</keyword>
<dbReference type="SMART" id="SM00054">
    <property type="entry name" value="EFh"/>
    <property type="match status" value="5"/>
</dbReference>
<dbReference type="CDD" id="cd00051">
    <property type="entry name" value="EFh"/>
    <property type="match status" value="2"/>
</dbReference>
<sequence>MSPFNDDNLQHLQTSALTSGSSSPTVSSAYSADGGNGNNDDESSDQQLFFVTSYSDFDKLAHGPRGQAAGHTLRVYRFNTDGSLVLLHISGEGSQVINPAFSRYHPRLNVVYTCTEDCQENGQILAYRVSQVGALHLIGKVDAGGTSTCYLTIDRAQKHLIAVNYWDSSLAVVPISPETGEFLGEIKHTYDPRGGQAMIAAAKKDGGVNHSLNDESTISQRQADPHSHALVLDPFEGCVAYVPDLGKDLIREFWYARDAGKISFEINCLPSGLSTGKPDGPRYFEFHPKFNIAYVVNELSSTVSVFSIDRDLLLEISMAARAGHNMERFKGRSTLKLLQSIKTVPVAFPTTMNTCGRICVHQSGRFVIVSNRGHESIAIFRVKQGCGSKGKVRGSLTQVGFFHTRGETPRHFQFDHSGQFLLVANQDSDTLAVFSFNMTSGEIKYTGNDYHVPSPNFVCCCPLIDRDSYEYDAAPTNEEVGFVTSANTTVPTSVEFDHSNKNIDLPSELELARKEIADLKQQLSSLLVQRIGIEIIPHEAAEPTLTNGATRTSMGMGRADRHEGAVEMAICVHGVSPLPMGMGRADRHEGAASSSSPSRGTPQCRWAGLSSCSPFDDKYSGRHRKFAGETTMTAEGAAVEKMGRESASGPGRLNVTVVRAANICRRPNAPGSDALPSTRITLTLGGRTFTAAGTRKGRNVDFSGGTVAFDLSSPDECADRTLSVELVEGGDGNDGIVSMGTAALDVGGALGAAGSTVAATLNLLRKLDRTTNSTVDLTLTFCEARCGVLKLRLDCVRDDAGTDVHEGEEIVVTTSDGQRMSTTASSAGEPVSAWVDPTNWFGSFSVHLPNKKASGLLSVLDCLAGKEGEEETSHFDVISSAAKGKGRGRRVATVVAKSYFLEAGFVTVKALRASGLPGTGAVPRSMAGPRVVVSSRGRVHSMSTMSKAAATAVSASSGCANEVRWNDVVRLPVVDEYSITIEAIEYDECTAERESLGKGELSLLPLFKSGRIEATVPLKQLNDIGERDEGGTVFLEATFEGPPGGVAFPRDQPAVQSYVVGQANEVSPQPKVDPHTKDDGADTPSDESIKRAFTLFDLDKNGYIGVAELRHCLVCMGEVVSDEIIDEMIQMLDVNGDGQVSFREFRAMCRSPDPATDDFLSGATLHAHDETFESRGRTEQARRRREVLVRCVSASRLDKSDIYGIWDAERRRVRSLAPRVTNESFRVGYNGVVGLLPAALASRADCREVLKLLSDDGGGTCDSRDVIMGLSNFVGLDHKELCELAFELFDIDRSGFLSISEVESMLSSTNLLPRNLVRKRAENFMLCADTDRSGGITVDELIVGARKLRNLVFPPQT</sequence>
<keyword evidence="3" id="KW-0106">Calcium</keyword>
<feature type="region of interest" description="Disordered" evidence="4">
    <location>
        <begin position="1"/>
        <end position="44"/>
    </location>
</feature>
<evidence type="ECO:0000256" key="4">
    <source>
        <dbReference type="SAM" id="MobiDB-lite"/>
    </source>
</evidence>
<dbReference type="Gene3D" id="2.130.10.10">
    <property type="entry name" value="YVTN repeat-like/Quinoprotein amine dehydrogenase"/>
    <property type="match status" value="1"/>
</dbReference>
<dbReference type="Pfam" id="PF13499">
    <property type="entry name" value="EF-hand_7"/>
    <property type="match status" value="1"/>
</dbReference>
<dbReference type="FunFam" id="2.130.10.10:FF:001321">
    <property type="entry name" value="6-phosphogluconolactonase (Cycloisomerase 2 family)"/>
    <property type="match status" value="1"/>
</dbReference>
<dbReference type="FunFam" id="1.10.238.10:FF:000003">
    <property type="entry name" value="Calmodulin A"/>
    <property type="match status" value="1"/>
</dbReference>
<dbReference type="PROSITE" id="PS50222">
    <property type="entry name" value="EF_HAND_2"/>
    <property type="match status" value="4"/>
</dbReference>
<dbReference type="InterPro" id="IPR019405">
    <property type="entry name" value="Lactonase_7-beta_prop"/>
</dbReference>
<keyword evidence="2" id="KW-0677">Repeat</keyword>
<dbReference type="PROSITE" id="PS00018">
    <property type="entry name" value="EF_HAND_1"/>
    <property type="match status" value="3"/>
</dbReference>
<feature type="domain" description="EF-hand" evidence="5">
    <location>
        <begin position="1316"/>
        <end position="1351"/>
    </location>
</feature>
<name>K0SQ80_THAOC</name>
<feature type="region of interest" description="Disordered" evidence="4">
    <location>
        <begin position="1065"/>
        <end position="1086"/>
    </location>
</feature>
<comment type="similarity">
    <text evidence="1">Belongs to the cycloisomerase 2 family.</text>
</comment>
<reference evidence="6 7" key="1">
    <citation type="journal article" date="2012" name="Genome Biol.">
        <title>Genome and low-iron response of an oceanic diatom adapted to chronic iron limitation.</title>
        <authorList>
            <person name="Lommer M."/>
            <person name="Specht M."/>
            <person name="Roy A.S."/>
            <person name="Kraemer L."/>
            <person name="Andreson R."/>
            <person name="Gutowska M.A."/>
            <person name="Wolf J."/>
            <person name="Bergner S.V."/>
            <person name="Schilhabel M.B."/>
            <person name="Klostermeier U.C."/>
            <person name="Beiko R.G."/>
            <person name="Rosenstiel P."/>
            <person name="Hippler M."/>
            <person name="Laroche J."/>
        </authorList>
    </citation>
    <scope>NUCLEOTIDE SEQUENCE [LARGE SCALE GENOMIC DNA]</scope>
    <source>
        <strain evidence="6 7">CCMP1005</strain>
    </source>
</reference>
<dbReference type="InterPro" id="IPR050282">
    <property type="entry name" value="Cycloisomerase_2"/>
</dbReference>
<dbReference type="SUPFAM" id="SSF47473">
    <property type="entry name" value="EF-hand"/>
    <property type="match status" value="2"/>
</dbReference>
<evidence type="ECO:0000313" key="7">
    <source>
        <dbReference type="Proteomes" id="UP000266841"/>
    </source>
</evidence>
<dbReference type="InterPro" id="IPR011992">
    <property type="entry name" value="EF-hand-dom_pair"/>
</dbReference>
<feature type="region of interest" description="Disordered" evidence="4">
    <location>
        <begin position="582"/>
        <end position="605"/>
    </location>
</feature>
<dbReference type="PANTHER" id="PTHR30344">
    <property type="entry name" value="6-PHOSPHOGLUCONOLACTONASE-RELATED"/>
    <property type="match status" value="1"/>
</dbReference>
<comment type="caution">
    <text evidence="6">The sequence shown here is derived from an EMBL/GenBank/DDBJ whole genome shotgun (WGS) entry which is preliminary data.</text>
</comment>
<dbReference type="InterPro" id="IPR018247">
    <property type="entry name" value="EF_Hand_1_Ca_BS"/>
</dbReference>
<feature type="compositionally biased region" description="Low complexity" evidence="4">
    <location>
        <begin position="14"/>
        <end position="32"/>
    </location>
</feature>
<dbReference type="InterPro" id="IPR011048">
    <property type="entry name" value="Haem_d1_sf"/>
</dbReference>
<evidence type="ECO:0000256" key="2">
    <source>
        <dbReference type="ARBA" id="ARBA00022737"/>
    </source>
</evidence>
<dbReference type="Pfam" id="PF10282">
    <property type="entry name" value="Lactonase"/>
    <property type="match status" value="1"/>
</dbReference>
<dbReference type="Pfam" id="PF13202">
    <property type="entry name" value="EF-hand_5"/>
    <property type="match status" value="1"/>
</dbReference>